<evidence type="ECO:0000313" key="2">
    <source>
        <dbReference type="EMBL" id="KAJ1106756.1"/>
    </source>
</evidence>
<evidence type="ECO:0000256" key="1">
    <source>
        <dbReference type="SAM" id="MobiDB-lite"/>
    </source>
</evidence>
<reference evidence="2" key="1">
    <citation type="journal article" date="2022" name="bioRxiv">
        <title>Sequencing and chromosome-scale assembly of the giantPleurodeles waltlgenome.</title>
        <authorList>
            <person name="Brown T."/>
            <person name="Elewa A."/>
            <person name="Iarovenko S."/>
            <person name="Subramanian E."/>
            <person name="Araus A.J."/>
            <person name="Petzold A."/>
            <person name="Susuki M."/>
            <person name="Suzuki K.-i.T."/>
            <person name="Hayashi T."/>
            <person name="Toyoda A."/>
            <person name="Oliveira C."/>
            <person name="Osipova E."/>
            <person name="Leigh N.D."/>
            <person name="Simon A."/>
            <person name="Yun M.H."/>
        </authorList>
    </citation>
    <scope>NUCLEOTIDE SEQUENCE</scope>
    <source>
        <strain evidence="2">20211129_DDA</strain>
        <tissue evidence="2">Liver</tissue>
    </source>
</reference>
<evidence type="ECO:0000313" key="3">
    <source>
        <dbReference type="Proteomes" id="UP001066276"/>
    </source>
</evidence>
<dbReference type="Proteomes" id="UP001066276">
    <property type="component" value="Chromosome 9"/>
</dbReference>
<gene>
    <name evidence="2" type="ORF">NDU88_004156</name>
</gene>
<accession>A0AAV7MSN7</accession>
<comment type="caution">
    <text evidence="2">The sequence shown here is derived from an EMBL/GenBank/DDBJ whole genome shotgun (WGS) entry which is preliminary data.</text>
</comment>
<dbReference type="AlphaFoldDB" id="A0AAV7MSN7"/>
<proteinExistence type="predicted"/>
<name>A0AAV7MSN7_PLEWA</name>
<dbReference type="EMBL" id="JANPWB010000013">
    <property type="protein sequence ID" value="KAJ1106756.1"/>
    <property type="molecule type" value="Genomic_DNA"/>
</dbReference>
<feature type="region of interest" description="Disordered" evidence="1">
    <location>
        <begin position="54"/>
        <end position="73"/>
    </location>
</feature>
<sequence>MWRGHGQQDGRLFALSEGSRGRPQNPAVSCGHRALPTPCVRGEAGERLHWELNGPSTPPQWPSVDRQFGPQPQNGWYGESHLLGLRLLRALYGIPGDRSETQLEQRGELAPLVLL</sequence>
<keyword evidence="3" id="KW-1185">Reference proteome</keyword>
<feature type="region of interest" description="Disordered" evidence="1">
    <location>
        <begin position="1"/>
        <end position="30"/>
    </location>
</feature>
<protein>
    <submittedName>
        <fullName evidence="2">Uncharacterized protein</fullName>
    </submittedName>
</protein>
<organism evidence="2 3">
    <name type="scientific">Pleurodeles waltl</name>
    <name type="common">Iberian ribbed newt</name>
    <dbReference type="NCBI Taxonomy" id="8319"/>
    <lineage>
        <taxon>Eukaryota</taxon>
        <taxon>Metazoa</taxon>
        <taxon>Chordata</taxon>
        <taxon>Craniata</taxon>
        <taxon>Vertebrata</taxon>
        <taxon>Euteleostomi</taxon>
        <taxon>Amphibia</taxon>
        <taxon>Batrachia</taxon>
        <taxon>Caudata</taxon>
        <taxon>Salamandroidea</taxon>
        <taxon>Salamandridae</taxon>
        <taxon>Pleurodelinae</taxon>
        <taxon>Pleurodeles</taxon>
    </lineage>
</organism>